<dbReference type="PROSITE" id="PS50920">
    <property type="entry name" value="SOLCAR"/>
    <property type="match status" value="1"/>
</dbReference>
<dbReference type="Gene3D" id="1.50.40.10">
    <property type="entry name" value="Mitochondrial carrier domain"/>
    <property type="match status" value="1"/>
</dbReference>
<feature type="repeat" description="Solcar" evidence="7">
    <location>
        <begin position="1"/>
        <end position="80"/>
    </location>
</feature>
<dbReference type="Pfam" id="PF00153">
    <property type="entry name" value="Mito_carr"/>
    <property type="match status" value="2"/>
</dbReference>
<keyword evidence="3 8" id="KW-0813">Transport</keyword>
<accession>A0A0A9YPS1</accession>
<evidence type="ECO:0000256" key="2">
    <source>
        <dbReference type="ARBA" id="ARBA00006375"/>
    </source>
</evidence>
<dbReference type="EMBL" id="GBHO01010516">
    <property type="protein sequence ID" value="JAG33088.1"/>
    <property type="molecule type" value="Transcribed_RNA"/>
</dbReference>
<comment type="similarity">
    <text evidence="2 8">Belongs to the mitochondrial carrier (TC 2.A.29) family.</text>
</comment>
<evidence type="ECO:0000256" key="3">
    <source>
        <dbReference type="ARBA" id="ARBA00022448"/>
    </source>
</evidence>
<evidence type="ECO:0000256" key="6">
    <source>
        <dbReference type="ARBA" id="ARBA00023136"/>
    </source>
</evidence>
<dbReference type="InterPro" id="IPR002067">
    <property type="entry name" value="MCP"/>
</dbReference>
<evidence type="ECO:0000256" key="8">
    <source>
        <dbReference type="RuleBase" id="RU000488"/>
    </source>
</evidence>
<evidence type="ECO:0000256" key="7">
    <source>
        <dbReference type="PROSITE-ProRule" id="PRU00282"/>
    </source>
</evidence>
<evidence type="ECO:0000313" key="9">
    <source>
        <dbReference type="EMBL" id="JAG33088.1"/>
    </source>
</evidence>
<reference evidence="9" key="1">
    <citation type="journal article" date="2014" name="PLoS ONE">
        <title>Transcriptome-Based Identification of ABC Transporters in the Western Tarnished Plant Bug Lygus hesperus.</title>
        <authorList>
            <person name="Hull J.J."/>
            <person name="Chaney K."/>
            <person name="Geib S.M."/>
            <person name="Fabrick J.A."/>
            <person name="Brent C.S."/>
            <person name="Walsh D."/>
            <person name="Lavine L.C."/>
        </authorList>
    </citation>
    <scope>NUCLEOTIDE SEQUENCE</scope>
</reference>
<dbReference type="GO" id="GO:0055085">
    <property type="term" value="P:transmembrane transport"/>
    <property type="evidence" value="ECO:0007669"/>
    <property type="project" value="InterPro"/>
</dbReference>
<dbReference type="PANTHER" id="PTHR24089">
    <property type="entry name" value="SOLUTE CARRIER FAMILY 25"/>
    <property type="match status" value="1"/>
</dbReference>
<organism evidence="9">
    <name type="scientific">Lygus hesperus</name>
    <name type="common">Western plant bug</name>
    <dbReference type="NCBI Taxonomy" id="30085"/>
    <lineage>
        <taxon>Eukaryota</taxon>
        <taxon>Metazoa</taxon>
        <taxon>Ecdysozoa</taxon>
        <taxon>Arthropoda</taxon>
        <taxon>Hexapoda</taxon>
        <taxon>Insecta</taxon>
        <taxon>Pterygota</taxon>
        <taxon>Neoptera</taxon>
        <taxon>Paraneoptera</taxon>
        <taxon>Hemiptera</taxon>
        <taxon>Heteroptera</taxon>
        <taxon>Panheteroptera</taxon>
        <taxon>Cimicomorpha</taxon>
        <taxon>Miridae</taxon>
        <taxon>Mirini</taxon>
        <taxon>Lygus</taxon>
    </lineage>
</organism>
<proteinExistence type="inferred from homology"/>
<keyword evidence="4 7" id="KW-0812">Transmembrane</keyword>
<dbReference type="PRINTS" id="PR00926">
    <property type="entry name" value="MITOCARRIER"/>
</dbReference>
<dbReference type="GO" id="GO:0016020">
    <property type="term" value="C:membrane"/>
    <property type="evidence" value="ECO:0007669"/>
    <property type="project" value="UniProtKB-SubCell"/>
</dbReference>
<evidence type="ECO:0000256" key="4">
    <source>
        <dbReference type="ARBA" id="ARBA00022692"/>
    </source>
</evidence>
<keyword evidence="6 7" id="KW-0472">Membrane</keyword>
<dbReference type="InterPro" id="IPR018108">
    <property type="entry name" value="MCP_transmembrane"/>
</dbReference>
<comment type="subcellular location">
    <subcellularLocation>
        <location evidence="1">Membrane</location>
        <topology evidence="1">Multi-pass membrane protein</topology>
    </subcellularLocation>
</comment>
<dbReference type="InterPro" id="IPR023395">
    <property type="entry name" value="MCP_dom_sf"/>
</dbReference>
<reference evidence="9" key="2">
    <citation type="submission" date="2014-07" db="EMBL/GenBank/DDBJ databases">
        <authorList>
            <person name="Hull J."/>
        </authorList>
    </citation>
    <scope>NUCLEOTIDE SEQUENCE</scope>
</reference>
<protein>
    <submittedName>
        <fullName evidence="9">Calcium-binding mitochondrial carrier protein SCaMC-1</fullName>
    </submittedName>
</protein>
<evidence type="ECO:0000256" key="5">
    <source>
        <dbReference type="ARBA" id="ARBA00022737"/>
    </source>
</evidence>
<dbReference type="SUPFAM" id="SSF103506">
    <property type="entry name" value="Mitochondrial carrier"/>
    <property type="match status" value="1"/>
</dbReference>
<dbReference type="AlphaFoldDB" id="A0A0A9YPS1"/>
<gene>
    <name evidence="9" type="primary">SLC25A24_0</name>
    <name evidence="9" type="ORF">CM83_3720</name>
</gene>
<name>A0A0A9YPS1_LYGHE</name>
<sequence>MAGVGQITLTYPGEVIFTRLALNGSKLYTGPRYSGILDCVGKSISMDGFASLYNGYLITLLSGTPYVALQMSIYEMTQRTLLHNLDPGSLLYIPCKLIAGATASIIAQTVTFPGDVIRRRLQSDGMGGTAR</sequence>
<evidence type="ECO:0000256" key="1">
    <source>
        <dbReference type="ARBA" id="ARBA00004141"/>
    </source>
</evidence>
<keyword evidence="5" id="KW-0677">Repeat</keyword>